<evidence type="ECO:0000256" key="1">
    <source>
        <dbReference type="ARBA" id="ARBA00022475"/>
    </source>
</evidence>
<keyword evidence="3 5" id="KW-1133">Transmembrane helix</keyword>
<feature type="transmembrane region" description="Helical" evidence="5">
    <location>
        <begin position="50"/>
        <end position="69"/>
    </location>
</feature>
<evidence type="ECO:0000256" key="5">
    <source>
        <dbReference type="HAMAP-Rule" id="MF_00189"/>
    </source>
</evidence>
<comment type="subcellular location">
    <subcellularLocation>
        <location evidence="5">Cell inner membrane</location>
        <topology evidence="5">Multi-pass membrane protein</topology>
    </subcellularLocation>
</comment>
<evidence type="ECO:0000313" key="6">
    <source>
        <dbReference type="EMBL" id="STQ90546.1"/>
    </source>
</evidence>
<dbReference type="RefSeq" id="WP_115226848.1">
    <property type="nucleotide sequence ID" value="NZ_CAWOLO010000002.1"/>
</dbReference>
<dbReference type="Pfam" id="PF04279">
    <property type="entry name" value="IspA"/>
    <property type="match status" value="1"/>
</dbReference>
<dbReference type="AlphaFoldDB" id="A0A377Q5K4"/>
<feature type="transmembrane region" description="Helical" evidence="5">
    <location>
        <begin position="152"/>
        <end position="174"/>
    </location>
</feature>
<dbReference type="EMBL" id="SMBT01000002">
    <property type="protein sequence ID" value="TCU89177.1"/>
    <property type="molecule type" value="Genomic_DNA"/>
</dbReference>
<dbReference type="OrthoDB" id="9788219at2"/>
<feature type="transmembrane region" description="Helical" evidence="5">
    <location>
        <begin position="120"/>
        <end position="140"/>
    </location>
</feature>
<dbReference type="EMBL" id="UGHR01000001">
    <property type="protein sequence ID" value="STQ90546.1"/>
    <property type="molecule type" value="Genomic_DNA"/>
</dbReference>
<keyword evidence="2 5" id="KW-0812">Transmembrane</keyword>
<dbReference type="HAMAP" id="MF_00189">
    <property type="entry name" value="YciB"/>
    <property type="match status" value="1"/>
</dbReference>
<keyword evidence="5" id="KW-0997">Cell inner membrane</keyword>
<evidence type="ECO:0000256" key="2">
    <source>
        <dbReference type="ARBA" id="ARBA00022692"/>
    </source>
</evidence>
<comment type="similarity">
    <text evidence="5">Belongs to the YciB family.</text>
</comment>
<evidence type="ECO:0000313" key="8">
    <source>
        <dbReference type="Proteomes" id="UP000255108"/>
    </source>
</evidence>
<dbReference type="Proteomes" id="UP000255108">
    <property type="component" value="Unassembled WGS sequence"/>
</dbReference>
<evidence type="ECO:0000313" key="7">
    <source>
        <dbReference type="EMBL" id="TCU89177.1"/>
    </source>
</evidence>
<reference evidence="7 9" key="2">
    <citation type="submission" date="2019-03" db="EMBL/GenBank/DDBJ databases">
        <title>Genomic Encyclopedia of Type Strains, Phase IV (KMG-IV): sequencing the most valuable type-strain genomes for metagenomic binning, comparative biology and taxonomic classification.</title>
        <authorList>
            <person name="Goeker M."/>
        </authorList>
    </citation>
    <scope>NUCLEOTIDE SEQUENCE [LARGE SCALE GENOMIC DNA]</scope>
    <source>
        <strain evidence="7 9">DSM 3764</strain>
    </source>
</reference>
<dbReference type="NCBIfam" id="TIGR00997">
    <property type="entry name" value="ispZ"/>
    <property type="match status" value="1"/>
</dbReference>
<keyword evidence="9" id="KW-1185">Reference proteome</keyword>
<comment type="caution">
    <text evidence="5">Lacks conserved residue(s) required for the propagation of feature annotation.</text>
</comment>
<protein>
    <recommendedName>
        <fullName evidence="5">Inner membrane-spanning protein YciB</fullName>
    </recommendedName>
</protein>
<sequence length="185" mass="21192">MKALFDLFSVILFFVTYSITKSIYAATGVAIVTTTAQVAWSWFKYRKVDGMLWLSFGLITVLGGATLLLHNKVFILWKPTVLYWVFALILCGSRYVRGKNLMQSLMGPQMTLPAKLWDKVNLAWVLFFICMGVLNLYVAFNYSEDLWVKFKMFGTLVLTLVFVLLQALVLSRYLNDQAEDKKEPS</sequence>
<keyword evidence="4 5" id="KW-0472">Membrane</keyword>
<dbReference type="PANTHER" id="PTHR36917">
    <property type="entry name" value="INTRACELLULAR SEPTATION PROTEIN A-RELATED"/>
    <property type="match status" value="1"/>
</dbReference>
<name>A0A377Q5K4_9NEIS</name>
<reference evidence="6 8" key="1">
    <citation type="submission" date="2018-06" db="EMBL/GenBank/DDBJ databases">
        <authorList>
            <consortium name="Pathogen Informatics"/>
            <person name="Doyle S."/>
        </authorList>
    </citation>
    <scope>NUCLEOTIDE SEQUENCE [LARGE SCALE GENOMIC DNA]</scope>
    <source>
        <strain evidence="6 8">NCTC11159</strain>
    </source>
</reference>
<dbReference type="NCBIfam" id="NF001325">
    <property type="entry name" value="PRK00259.1-3"/>
    <property type="match status" value="1"/>
</dbReference>
<gene>
    <name evidence="5 6" type="primary">yciB</name>
    <name evidence="7" type="ORF">EV682_10289</name>
    <name evidence="6" type="ORF">NCTC11159_01613</name>
</gene>
<evidence type="ECO:0000313" key="9">
    <source>
        <dbReference type="Proteomes" id="UP000295794"/>
    </source>
</evidence>
<proteinExistence type="inferred from homology"/>
<comment type="function">
    <text evidence="5">Plays a role in cell envelope biogenesis, maintenance of cell envelope integrity and membrane homeostasis.</text>
</comment>
<keyword evidence="1 5" id="KW-1003">Cell membrane</keyword>
<dbReference type="InterPro" id="IPR006008">
    <property type="entry name" value="YciB"/>
</dbReference>
<feature type="transmembrane region" description="Helical" evidence="5">
    <location>
        <begin position="75"/>
        <end position="96"/>
    </location>
</feature>
<dbReference type="GO" id="GO:0005886">
    <property type="term" value="C:plasma membrane"/>
    <property type="evidence" value="ECO:0007669"/>
    <property type="project" value="UniProtKB-SubCell"/>
</dbReference>
<evidence type="ECO:0000256" key="4">
    <source>
        <dbReference type="ARBA" id="ARBA00023136"/>
    </source>
</evidence>
<evidence type="ECO:0000256" key="3">
    <source>
        <dbReference type="ARBA" id="ARBA00022989"/>
    </source>
</evidence>
<dbReference type="PANTHER" id="PTHR36917:SF1">
    <property type="entry name" value="INNER MEMBRANE-SPANNING PROTEIN YCIB"/>
    <property type="match status" value="1"/>
</dbReference>
<dbReference type="Proteomes" id="UP000295794">
    <property type="component" value="Unassembled WGS sequence"/>
</dbReference>
<accession>A0A377Q5K4</accession>
<organism evidence="6 8">
    <name type="scientific">Iodobacter fluviatilis</name>
    <dbReference type="NCBI Taxonomy" id="537"/>
    <lineage>
        <taxon>Bacteria</taxon>
        <taxon>Pseudomonadati</taxon>
        <taxon>Pseudomonadota</taxon>
        <taxon>Betaproteobacteria</taxon>
        <taxon>Neisseriales</taxon>
        <taxon>Chitinibacteraceae</taxon>
        <taxon>Iodobacter</taxon>
    </lineage>
</organism>